<dbReference type="Proteomes" id="UP000633619">
    <property type="component" value="Unassembled WGS sequence"/>
</dbReference>
<proteinExistence type="predicted"/>
<evidence type="ECO:0000313" key="3">
    <source>
        <dbReference type="Proteomes" id="UP000633619"/>
    </source>
</evidence>
<dbReference type="Gene3D" id="3.90.226.10">
    <property type="entry name" value="2-enoyl-CoA Hydratase, Chain A, domain 1"/>
    <property type="match status" value="1"/>
</dbReference>
<dbReference type="RefSeq" id="WP_181730847.1">
    <property type="nucleotide sequence ID" value="NZ_JACEIR010000001.1"/>
</dbReference>
<dbReference type="GO" id="GO:0016829">
    <property type="term" value="F:lyase activity"/>
    <property type="evidence" value="ECO:0007669"/>
    <property type="project" value="UniProtKB-KW"/>
</dbReference>
<dbReference type="GO" id="GO:0016853">
    <property type="term" value="F:isomerase activity"/>
    <property type="evidence" value="ECO:0007669"/>
    <property type="project" value="UniProtKB-KW"/>
</dbReference>
<dbReference type="EMBL" id="JAECVW010000001">
    <property type="protein sequence ID" value="MBH8594193.1"/>
    <property type="molecule type" value="Genomic_DNA"/>
</dbReference>
<dbReference type="AlphaFoldDB" id="A0A8I1DBB5"/>
<keyword evidence="3" id="KW-1185">Reference proteome</keyword>
<dbReference type="CDD" id="cd06558">
    <property type="entry name" value="crotonase-like"/>
    <property type="match status" value="1"/>
</dbReference>
<sequence length="255" mass="28500">METMQVKKTGKTGWIRFHRPEVRNAVNLKMMEELESVWNEWEKDEQLQAVVFYGDEKAFLSGGDVGEFHQMTKTEEIRPVMLRMGKLLERIYQSRLLSIAAVEGPAVGGGCEFAASCDLCVASDSARFGMIQVNLHITSGWGGASRLMKKIGPGRALPVLLSGKVMGAIDALETGLADQVWERDRFWDEVKRFVGSLVKSSPEVTARYKLLAKAVREGKDTAELLHQEAENCAALWESESHHQAVSAFLKRTRTK</sequence>
<comment type="caution">
    <text evidence="2">The sequence shown here is derived from an EMBL/GenBank/DDBJ whole genome shotgun (WGS) entry which is preliminary data.</text>
</comment>
<keyword evidence="2" id="KW-0413">Isomerase</keyword>
<dbReference type="GO" id="GO:0006635">
    <property type="term" value="P:fatty acid beta-oxidation"/>
    <property type="evidence" value="ECO:0007669"/>
    <property type="project" value="TreeGrafter"/>
</dbReference>
<evidence type="ECO:0000313" key="2">
    <source>
        <dbReference type="EMBL" id="MBH8594193.1"/>
    </source>
</evidence>
<evidence type="ECO:0000256" key="1">
    <source>
        <dbReference type="ARBA" id="ARBA00023239"/>
    </source>
</evidence>
<dbReference type="GO" id="GO:0005829">
    <property type="term" value="C:cytosol"/>
    <property type="evidence" value="ECO:0007669"/>
    <property type="project" value="TreeGrafter"/>
</dbReference>
<dbReference type="InterPro" id="IPR001753">
    <property type="entry name" value="Enoyl-CoA_hydra/iso"/>
</dbReference>
<dbReference type="PANTHER" id="PTHR11941">
    <property type="entry name" value="ENOYL-COA HYDRATASE-RELATED"/>
    <property type="match status" value="1"/>
</dbReference>
<dbReference type="InterPro" id="IPR029045">
    <property type="entry name" value="ClpP/crotonase-like_dom_sf"/>
</dbReference>
<gene>
    <name evidence="2" type="ORF">I8U20_02505</name>
</gene>
<dbReference type="Pfam" id="PF00378">
    <property type="entry name" value="ECH_1"/>
    <property type="match status" value="1"/>
</dbReference>
<name>A0A8I1DBB5_THEIN</name>
<reference evidence="2 3" key="1">
    <citation type="submission" date="2020-12" db="EMBL/GenBank/DDBJ databases">
        <title>WGS of Thermoactinomyces spp.</title>
        <authorList>
            <person name="Cheng K."/>
        </authorList>
    </citation>
    <scope>NUCLEOTIDE SEQUENCE [LARGE SCALE GENOMIC DNA]</scope>
    <source>
        <strain evidence="3">CICC 10671\DSM 43846</strain>
    </source>
</reference>
<protein>
    <submittedName>
        <fullName evidence="2">Enoyl-CoA hydratase/isomerase family protein</fullName>
    </submittedName>
</protein>
<dbReference type="SUPFAM" id="SSF52096">
    <property type="entry name" value="ClpP/crotonase"/>
    <property type="match status" value="1"/>
</dbReference>
<organism evidence="2 3">
    <name type="scientific">Thermoactinomyces intermedius</name>
    <dbReference type="NCBI Taxonomy" id="2024"/>
    <lineage>
        <taxon>Bacteria</taxon>
        <taxon>Bacillati</taxon>
        <taxon>Bacillota</taxon>
        <taxon>Bacilli</taxon>
        <taxon>Bacillales</taxon>
        <taxon>Thermoactinomycetaceae</taxon>
        <taxon>Thermoactinomyces</taxon>
    </lineage>
</organism>
<accession>A0A8I1DBB5</accession>
<keyword evidence="1" id="KW-0456">Lyase</keyword>
<dbReference type="PANTHER" id="PTHR11941:SF27">
    <property type="entry name" value="ETHYLMALONYL-COA DECARBOXYLASE"/>
    <property type="match status" value="1"/>
</dbReference>